<dbReference type="HOGENOM" id="CLU_018012_4_1_1"/>
<evidence type="ECO:0000256" key="3">
    <source>
        <dbReference type="ARBA" id="ARBA00010617"/>
    </source>
</evidence>
<keyword evidence="4 7" id="KW-0479">Metal-binding</keyword>
<dbReference type="GO" id="GO:0016705">
    <property type="term" value="F:oxidoreductase activity, acting on paired donors, with incorporation or reduction of molecular oxygen"/>
    <property type="evidence" value="ECO:0007669"/>
    <property type="project" value="InterPro"/>
</dbReference>
<evidence type="ECO:0000256" key="5">
    <source>
        <dbReference type="ARBA" id="ARBA00023004"/>
    </source>
</evidence>
<keyword evidence="5 7" id="KW-0408">Iron</keyword>
<comment type="pathway">
    <text evidence="2">Mycotoxin biosynthesis.</text>
</comment>
<comment type="cofactor">
    <cofactor evidence="1 7">
        <name>heme</name>
        <dbReference type="ChEBI" id="CHEBI:30413"/>
    </cofactor>
</comment>
<evidence type="ECO:0008006" key="10">
    <source>
        <dbReference type="Google" id="ProtNLM"/>
    </source>
</evidence>
<dbReference type="PANTHER" id="PTHR47582:SF1">
    <property type="entry name" value="P450, PUTATIVE (EUROFUNG)-RELATED"/>
    <property type="match status" value="1"/>
</dbReference>
<dbReference type="Gene3D" id="1.10.630.10">
    <property type="entry name" value="Cytochrome P450"/>
    <property type="match status" value="2"/>
</dbReference>
<name>A0A084QVX6_STAC4</name>
<dbReference type="GO" id="GO:0004497">
    <property type="term" value="F:monooxygenase activity"/>
    <property type="evidence" value="ECO:0007669"/>
    <property type="project" value="UniProtKB-KW"/>
</dbReference>
<comment type="similarity">
    <text evidence="3">Belongs to the cytochrome P450 family.</text>
</comment>
<dbReference type="InterPro" id="IPR053007">
    <property type="entry name" value="CYP450_monoxygenase_sec-met"/>
</dbReference>
<dbReference type="OMA" id="TEWKFVW"/>
<evidence type="ECO:0000313" key="9">
    <source>
        <dbReference type="Proteomes" id="UP000028524"/>
    </source>
</evidence>
<dbReference type="GO" id="GO:0020037">
    <property type="term" value="F:heme binding"/>
    <property type="evidence" value="ECO:0007669"/>
    <property type="project" value="InterPro"/>
</dbReference>
<dbReference type="SUPFAM" id="SSF48264">
    <property type="entry name" value="Cytochrome P450"/>
    <property type="match status" value="1"/>
</dbReference>
<dbReference type="PANTHER" id="PTHR47582">
    <property type="entry name" value="P450, PUTATIVE (EUROFUNG)-RELATED"/>
    <property type="match status" value="1"/>
</dbReference>
<feature type="binding site" description="axial binding residue" evidence="7">
    <location>
        <position position="147"/>
    </location>
    <ligand>
        <name>heme</name>
        <dbReference type="ChEBI" id="CHEBI:30413"/>
    </ligand>
    <ligandPart>
        <name>Fe</name>
        <dbReference type="ChEBI" id="CHEBI:18248"/>
    </ligandPart>
</feature>
<evidence type="ECO:0000313" key="8">
    <source>
        <dbReference type="EMBL" id="KFA68111.1"/>
    </source>
</evidence>
<dbReference type="GO" id="GO:0005506">
    <property type="term" value="F:iron ion binding"/>
    <property type="evidence" value="ECO:0007669"/>
    <property type="project" value="InterPro"/>
</dbReference>
<dbReference type="InterPro" id="IPR002403">
    <property type="entry name" value="Cyt_P450_E_grp-IV"/>
</dbReference>
<dbReference type="InterPro" id="IPR036396">
    <property type="entry name" value="Cyt_P450_sf"/>
</dbReference>
<organism evidence="8 9">
    <name type="scientific">Stachybotrys chlorohalonatus (strain IBT 40285)</name>
    <dbReference type="NCBI Taxonomy" id="1283841"/>
    <lineage>
        <taxon>Eukaryota</taxon>
        <taxon>Fungi</taxon>
        <taxon>Dikarya</taxon>
        <taxon>Ascomycota</taxon>
        <taxon>Pezizomycotina</taxon>
        <taxon>Sordariomycetes</taxon>
        <taxon>Hypocreomycetidae</taxon>
        <taxon>Hypocreales</taxon>
        <taxon>Stachybotryaceae</taxon>
        <taxon>Stachybotrys</taxon>
    </lineage>
</organism>
<keyword evidence="6" id="KW-0503">Monooxygenase</keyword>
<evidence type="ECO:0000256" key="6">
    <source>
        <dbReference type="ARBA" id="ARBA00023033"/>
    </source>
</evidence>
<evidence type="ECO:0000256" key="7">
    <source>
        <dbReference type="PIRSR" id="PIRSR602403-1"/>
    </source>
</evidence>
<keyword evidence="7" id="KW-0349">Heme</keyword>
<sequence>MEGSLFIQRRVGHFLSFGVNHEDISRFHVGGSFALVANTSPTAFWTVYRIFSNPAALEQCRNEVSQAVTRDGDVYSKDSSIIKNSCPVLVSIFQEVFRVHGQVQHTDGDVWGNDWNHFNHRRFLRTPEIKRSNPVAFRSFGGGTTLCPVRHFAAAETLLFADLLTMRFDMQPVAGQCILPTTYKSSQAEAMEQPDEDIKVKLVPRPGGDEQWRITFSEPMEPQITAEGKSGDPH</sequence>
<keyword evidence="9" id="KW-1185">Reference proteome</keyword>
<dbReference type="InParanoid" id="A0A084QVX6"/>
<dbReference type="Proteomes" id="UP000028524">
    <property type="component" value="Unassembled WGS sequence"/>
</dbReference>
<dbReference type="OrthoDB" id="4917114at2759"/>
<dbReference type="AlphaFoldDB" id="A0A084QVX6"/>
<proteinExistence type="inferred from homology"/>
<gene>
    <name evidence="8" type="ORF">S40285_02595</name>
</gene>
<dbReference type="PRINTS" id="PR00465">
    <property type="entry name" value="EP450IV"/>
</dbReference>
<keyword evidence="6" id="KW-0560">Oxidoreductase</keyword>
<reference evidence="8 9" key="1">
    <citation type="journal article" date="2014" name="BMC Genomics">
        <title>Comparative genome sequencing reveals chemotype-specific gene clusters in the toxigenic black mold Stachybotrys.</title>
        <authorList>
            <person name="Semeiks J."/>
            <person name="Borek D."/>
            <person name="Otwinowski Z."/>
            <person name="Grishin N.V."/>
        </authorList>
    </citation>
    <scope>NUCLEOTIDE SEQUENCE [LARGE SCALE GENOMIC DNA]</scope>
    <source>
        <strain evidence="8 9">IBT 40285</strain>
    </source>
</reference>
<dbReference type="InterPro" id="IPR001128">
    <property type="entry name" value="Cyt_P450"/>
</dbReference>
<evidence type="ECO:0000256" key="2">
    <source>
        <dbReference type="ARBA" id="ARBA00004685"/>
    </source>
</evidence>
<accession>A0A084QVX6</accession>
<evidence type="ECO:0000256" key="1">
    <source>
        <dbReference type="ARBA" id="ARBA00001971"/>
    </source>
</evidence>
<dbReference type="EMBL" id="KL660000">
    <property type="protein sequence ID" value="KFA68111.1"/>
    <property type="molecule type" value="Genomic_DNA"/>
</dbReference>
<evidence type="ECO:0000256" key="4">
    <source>
        <dbReference type="ARBA" id="ARBA00022723"/>
    </source>
</evidence>
<dbReference type="Pfam" id="PF00067">
    <property type="entry name" value="p450"/>
    <property type="match status" value="1"/>
</dbReference>
<protein>
    <recommendedName>
        <fullName evidence="10">Cytochrome P450</fullName>
    </recommendedName>
</protein>
<dbReference type="STRING" id="1283841.A0A084QVX6"/>